<evidence type="ECO:0000313" key="1">
    <source>
        <dbReference type="EMBL" id="CAI9939576.1"/>
    </source>
</evidence>
<accession>A0AA86PJI3</accession>
<protein>
    <submittedName>
        <fullName evidence="2">Hypothetical_protein</fullName>
    </submittedName>
</protein>
<dbReference type="AlphaFoldDB" id="A0AA86PJI3"/>
<proteinExistence type="predicted"/>
<dbReference type="EMBL" id="CATOUU010000666">
    <property type="protein sequence ID" value="CAI9939576.1"/>
    <property type="molecule type" value="Genomic_DNA"/>
</dbReference>
<sequence>MQLKRNNYLISFEPKLIQLLEEANHVRSELNLTLTRVIHCRVYFLFEVVKRRLQRLQRLVLVLDFFELNVRAFNFSKFIVNLLLWPGEVLLQITHTPNFLQGPQIFICSISSLVEPNYNKNLIVLF</sequence>
<reference evidence="2 3" key="2">
    <citation type="submission" date="2024-07" db="EMBL/GenBank/DDBJ databases">
        <authorList>
            <person name="Akdeniz Z."/>
        </authorList>
    </citation>
    <scope>NUCLEOTIDE SEQUENCE [LARGE SCALE GENOMIC DNA]</scope>
</reference>
<reference evidence="1" key="1">
    <citation type="submission" date="2023-06" db="EMBL/GenBank/DDBJ databases">
        <authorList>
            <person name="Kurt Z."/>
        </authorList>
    </citation>
    <scope>NUCLEOTIDE SEQUENCE</scope>
</reference>
<comment type="caution">
    <text evidence="1">The sequence shown here is derived from an EMBL/GenBank/DDBJ whole genome shotgun (WGS) entry which is preliminary data.</text>
</comment>
<dbReference type="Proteomes" id="UP001642409">
    <property type="component" value="Unassembled WGS sequence"/>
</dbReference>
<keyword evidence="3" id="KW-1185">Reference proteome</keyword>
<name>A0AA86PJI3_9EUKA</name>
<organism evidence="1">
    <name type="scientific">Hexamita inflata</name>
    <dbReference type="NCBI Taxonomy" id="28002"/>
    <lineage>
        <taxon>Eukaryota</taxon>
        <taxon>Metamonada</taxon>
        <taxon>Diplomonadida</taxon>
        <taxon>Hexamitidae</taxon>
        <taxon>Hexamitinae</taxon>
        <taxon>Hexamita</taxon>
    </lineage>
</organism>
<evidence type="ECO:0000313" key="3">
    <source>
        <dbReference type="Proteomes" id="UP001642409"/>
    </source>
</evidence>
<evidence type="ECO:0000313" key="2">
    <source>
        <dbReference type="EMBL" id="CAL6063472.1"/>
    </source>
</evidence>
<gene>
    <name evidence="1" type="ORF">HINF_LOCUS27221</name>
    <name evidence="2" type="ORF">HINF_LOCUS50889</name>
</gene>
<dbReference type="EMBL" id="CAXDID020000246">
    <property type="protein sequence ID" value="CAL6063472.1"/>
    <property type="molecule type" value="Genomic_DNA"/>
</dbReference>